<sequence>MHKLNHEPYRRNWIEIIGSLHGLVCISPCKGAVFLYNPTTRESKRFPEKITEKIVKLVVDGDHVLNASVYLLNSDSLRWIRDLSYEHKDNYNSAVSLKGVWSYHLVLKQRRFERCYCQAEDCSHSYRKFLVWDLSGRLCVVNSWYEVHDDVWVMNEYGVVSSWSRIRISFLFRSMKPLGSSKNTEKILLELDGAFFETHASRYLGIRGVKLGDGFEADTYVESLISPNSYGAEN</sequence>
<proteinExistence type="predicted"/>
<comment type="caution">
    <text evidence="1">The sequence shown here is derived from an EMBL/GenBank/DDBJ whole genome shotgun (WGS) entry which is preliminary data.</text>
</comment>
<dbReference type="Proteomes" id="UP000886595">
    <property type="component" value="Unassembled WGS sequence"/>
</dbReference>
<gene>
    <name evidence="1" type="ORF">Bca52824_035848</name>
</gene>
<keyword evidence="2" id="KW-1185">Reference proteome</keyword>
<evidence type="ECO:0008006" key="3">
    <source>
        <dbReference type="Google" id="ProtNLM"/>
    </source>
</evidence>
<protein>
    <recommendedName>
        <fullName evidence="3">F-box associated domain-containing protein</fullName>
    </recommendedName>
</protein>
<evidence type="ECO:0000313" key="2">
    <source>
        <dbReference type="Proteomes" id="UP000886595"/>
    </source>
</evidence>
<accession>A0A8X7V4G1</accession>
<name>A0A8X7V4G1_BRACI</name>
<evidence type="ECO:0000313" key="1">
    <source>
        <dbReference type="EMBL" id="KAG2299376.1"/>
    </source>
</evidence>
<dbReference type="EMBL" id="JAAMPC010000008">
    <property type="protein sequence ID" value="KAG2299376.1"/>
    <property type="molecule type" value="Genomic_DNA"/>
</dbReference>
<reference evidence="1 2" key="1">
    <citation type="submission" date="2020-02" db="EMBL/GenBank/DDBJ databases">
        <authorList>
            <person name="Ma Q."/>
            <person name="Huang Y."/>
            <person name="Song X."/>
            <person name="Pei D."/>
        </authorList>
    </citation>
    <scope>NUCLEOTIDE SEQUENCE [LARGE SCALE GENOMIC DNA]</scope>
    <source>
        <strain evidence="1">Sxm20200214</strain>
        <tissue evidence="1">Leaf</tissue>
    </source>
</reference>
<dbReference type="OrthoDB" id="591557at2759"/>
<organism evidence="1 2">
    <name type="scientific">Brassica carinata</name>
    <name type="common">Ethiopian mustard</name>
    <name type="synonym">Abyssinian cabbage</name>
    <dbReference type="NCBI Taxonomy" id="52824"/>
    <lineage>
        <taxon>Eukaryota</taxon>
        <taxon>Viridiplantae</taxon>
        <taxon>Streptophyta</taxon>
        <taxon>Embryophyta</taxon>
        <taxon>Tracheophyta</taxon>
        <taxon>Spermatophyta</taxon>
        <taxon>Magnoliopsida</taxon>
        <taxon>eudicotyledons</taxon>
        <taxon>Gunneridae</taxon>
        <taxon>Pentapetalae</taxon>
        <taxon>rosids</taxon>
        <taxon>malvids</taxon>
        <taxon>Brassicales</taxon>
        <taxon>Brassicaceae</taxon>
        <taxon>Brassiceae</taxon>
        <taxon>Brassica</taxon>
    </lineage>
</organism>
<dbReference type="AlphaFoldDB" id="A0A8X7V4G1"/>